<comment type="caution">
    <text evidence="1">The sequence shown here is derived from an EMBL/GenBank/DDBJ whole genome shotgun (WGS) entry which is preliminary data.</text>
</comment>
<proteinExistence type="predicted"/>
<accession>A0A163B9E2</accession>
<keyword evidence="2" id="KW-1185">Reference proteome</keyword>
<dbReference type="STRING" id="1642818.AWE51_23680"/>
<name>A0A163B9E2_9FLAO</name>
<reference evidence="1 2" key="1">
    <citation type="submission" date="2016-01" db="EMBL/GenBank/DDBJ databases">
        <title>The draft genome sequence of Aquimarina sp. RZW4-3-2.</title>
        <authorList>
            <person name="Wang Y."/>
        </authorList>
    </citation>
    <scope>NUCLEOTIDE SEQUENCE [LARGE SCALE GENOMIC DNA]</scope>
    <source>
        <strain evidence="1 2">RZW4-3-2</strain>
    </source>
</reference>
<dbReference type="Proteomes" id="UP000076715">
    <property type="component" value="Unassembled WGS sequence"/>
</dbReference>
<organism evidence="1 2">
    <name type="scientific">Aquimarina aggregata</name>
    <dbReference type="NCBI Taxonomy" id="1642818"/>
    <lineage>
        <taxon>Bacteria</taxon>
        <taxon>Pseudomonadati</taxon>
        <taxon>Bacteroidota</taxon>
        <taxon>Flavobacteriia</taxon>
        <taxon>Flavobacteriales</taxon>
        <taxon>Flavobacteriaceae</taxon>
        <taxon>Aquimarina</taxon>
    </lineage>
</organism>
<gene>
    <name evidence="1" type="ORF">AWE51_23680</name>
</gene>
<sequence length="163" mass="17935">MIIGCSEGDIIENNINFTAPLQNCSNGDNFVIFKIDSAINQAISLSFTSTAFELNTVPADITVPLTIQLNTTTNLLISRQFDTAINATYFCASIPPANVNVTQELISNNGTLSINYTIASETDTEIVYDRNFMFSSVTFEGEDIELRQEVFNLGTDQFTIPKP</sequence>
<dbReference type="AlphaFoldDB" id="A0A163B9E2"/>
<evidence type="ECO:0000313" key="2">
    <source>
        <dbReference type="Proteomes" id="UP000076715"/>
    </source>
</evidence>
<dbReference type="EMBL" id="LQRT01000007">
    <property type="protein sequence ID" value="KZS41153.1"/>
    <property type="molecule type" value="Genomic_DNA"/>
</dbReference>
<evidence type="ECO:0000313" key="1">
    <source>
        <dbReference type="EMBL" id="KZS41153.1"/>
    </source>
</evidence>
<protein>
    <submittedName>
        <fullName evidence="1">Uncharacterized protein</fullName>
    </submittedName>
</protein>